<evidence type="ECO:0000259" key="1">
    <source>
        <dbReference type="Pfam" id="PF20247"/>
    </source>
</evidence>
<dbReference type="RefSeq" id="WP_024685813.1">
    <property type="nucleotide sequence ID" value="NZ_CP047265.1"/>
</dbReference>
<dbReference type="Proteomes" id="UP000464644">
    <property type="component" value="Chromosome"/>
</dbReference>
<keyword evidence="3" id="KW-1185">Reference proteome</keyword>
<dbReference type="Pfam" id="PF20247">
    <property type="entry name" value="DUF6602"/>
    <property type="match status" value="1"/>
</dbReference>
<evidence type="ECO:0000313" key="3">
    <source>
        <dbReference type="Proteomes" id="UP000464644"/>
    </source>
</evidence>
<name>A0ABX6HHJ1_9PSED</name>
<gene>
    <name evidence="2" type="ORF">N015_22860</name>
</gene>
<proteinExistence type="predicted"/>
<reference evidence="2 3" key="1">
    <citation type="journal article" date="2014" name="Genome Announc.">
        <title>Draft Genome Sequences of a Phylogenetically Diverse Suite of Pseudomonas syringae Strains from Multiple Source Populations.</title>
        <authorList>
            <person name="Baltrus D.A."/>
            <person name="Yourstone S."/>
            <person name="Lind A."/>
            <person name="Guilbaud C."/>
            <person name="Sands D.C."/>
            <person name="Jones C.D."/>
            <person name="Morris C.E."/>
            <person name="Dangl J.L."/>
        </authorList>
    </citation>
    <scope>NUCLEOTIDE SEQUENCE [LARGE SCALE GENOMIC DNA]</scope>
    <source>
        <strain evidence="2 3">CC1524</strain>
    </source>
</reference>
<evidence type="ECO:0000313" key="2">
    <source>
        <dbReference type="EMBL" id="QHF05090.1"/>
    </source>
</evidence>
<sequence>MSLKIMADVLKAIIDREKAILNEHEVKHGPTIGDMYEGLTRSILERLNLPALGLKIVSGFMRAGENLSGQIDCMIVMGEGEKIKYLDRYIYPARQVLAVIEIKKTIYSTQFEEAYGQLADVLRISKLDLSLQEVEDSLEFSTIRPSLEYMKLFGERPPRYEDNKNLPLAKRMVYQWLVNEHIAPLRIAIGYYGFKTQSGFRAAISSFYEGKENLPGYGIRDMPSLVISENSSILKTTGLPYSGDWHDEGGWLWLCSSDANPALLMLEFLIDRIERVLGITVNRGEDVNLEVNNPLVSTMPVSLQNRILHVAHHVVPAREIHESNGGGQWHPYKLSLEEKELLELISEIGGLSARGKTLNSFKSRHEISDLSLFMSNMLNARVILRNGDIYTAYPGVVIVKVQGELYCADNSGGRLAQWVNLRSDKPYGEGMYLKIGDEL</sequence>
<organism evidence="2 3">
    <name type="scientific">Pseudomonas asturiensis</name>
    <dbReference type="NCBI Taxonomy" id="1190415"/>
    <lineage>
        <taxon>Bacteria</taxon>
        <taxon>Pseudomonadati</taxon>
        <taxon>Pseudomonadota</taxon>
        <taxon>Gammaproteobacteria</taxon>
        <taxon>Pseudomonadales</taxon>
        <taxon>Pseudomonadaceae</taxon>
        <taxon>Pseudomonas</taxon>
    </lineage>
</organism>
<dbReference type="InterPro" id="IPR046537">
    <property type="entry name" value="DUF6602"/>
</dbReference>
<feature type="domain" description="DUF6602" evidence="1">
    <location>
        <begin position="22"/>
        <end position="122"/>
    </location>
</feature>
<dbReference type="EMBL" id="CP047265">
    <property type="protein sequence ID" value="QHF05090.1"/>
    <property type="molecule type" value="Genomic_DNA"/>
</dbReference>
<accession>A0ABX6HHJ1</accession>
<protein>
    <recommendedName>
        <fullName evidence="1">DUF6602 domain-containing protein</fullName>
    </recommendedName>
</protein>